<protein>
    <submittedName>
        <fullName evidence="1">Cell envelope biogenesis protein OmpA</fullName>
    </submittedName>
</protein>
<accession>A0ABU2YE96</accession>
<organism evidence="1 2">
    <name type="scientific">Patiriisocius hiemis</name>
    <dbReference type="NCBI Taxonomy" id="3075604"/>
    <lineage>
        <taxon>Bacteria</taxon>
        <taxon>Pseudomonadati</taxon>
        <taxon>Bacteroidota</taxon>
        <taxon>Flavobacteriia</taxon>
        <taxon>Flavobacteriales</taxon>
        <taxon>Flavobacteriaceae</taxon>
        <taxon>Patiriisocius</taxon>
    </lineage>
</organism>
<keyword evidence="2" id="KW-1185">Reference proteome</keyword>
<gene>
    <name evidence="1" type="ORF">RM538_05115</name>
</gene>
<dbReference type="EMBL" id="JAVRHZ010000002">
    <property type="protein sequence ID" value="MDT0555373.1"/>
    <property type="molecule type" value="Genomic_DNA"/>
</dbReference>
<proteinExistence type="predicted"/>
<evidence type="ECO:0000313" key="1">
    <source>
        <dbReference type="EMBL" id="MDT0555373.1"/>
    </source>
</evidence>
<reference evidence="1 2" key="1">
    <citation type="submission" date="2023-09" db="EMBL/GenBank/DDBJ databases">
        <authorList>
            <person name="Rey-Velasco X."/>
        </authorList>
    </citation>
    <scope>NUCLEOTIDE SEQUENCE [LARGE SCALE GENOMIC DNA]</scope>
    <source>
        <strain evidence="1 2">W242</strain>
    </source>
</reference>
<sequence length="269" mass="30842">MSKEEEKLQLLRDILLIDDREIAKAIDTRLNTITETLDKKDKLSKKIDPILEERLEEFIKEMPSTLGPTITKTLKEQIENSRDQVVEALYPIMGKMIKRYVQNEMKLLSEKINNNFKVFSFNNLKRKVTSKVTGVKQGDLLLNELNDATIEEIFIIQKGSGLLLGNYSNTEVIDKELISGMLTAIKSFTEDAFNKGNQNLETIEYELFTLHIQNFHTFYIAAAISGAYTQSFENKLEDLLLTLSEKLSKKIATLSKEEIDSSLNTFFKK</sequence>
<comment type="caution">
    <text evidence="1">The sequence shown here is derived from an EMBL/GenBank/DDBJ whole genome shotgun (WGS) entry which is preliminary data.</text>
</comment>
<name>A0ABU2YE96_9FLAO</name>
<evidence type="ECO:0000313" key="2">
    <source>
        <dbReference type="Proteomes" id="UP001254488"/>
    </source>
</evidence>
<dbReference type="Proteomes" id="UP001254488">
    <property type="component" value="Unassembled WGS sequence"/>
</dbReference>
<dbReference type="RefSeq" id="WP_311332327.1">
    <property type="nucleotide sequence ID" value="NZ_JAVRHZ010000002.1"/>
</dbReference>